<feature type="non-terminal residue" evidence="2">
    <location>
        <position position="1"/>
    </location>
</feature>
<evidence type="ECO:0008006" key="3">
    <source>
        <dbReference type="Google" id="ProtNLM"/>
    </source>
</evidence>
<dbReference type="Pfam" id="PF00378">
    <property type="entry name" value="ECH_1"/>
    <property type="match status" value="1"/>
</dbReference>
<evidence type="ECO:0000256" key="1">
    <source>
        <dbReference type="ARBA" id="ARBA00005254"/>
    </source>
</evidence>
<dbReference type="PANTHER" id="PTHR11941">
    <property type="entry name" value="ENOYL-COA HYDRATASE-RELATED"/>
    <property type="match status" value="1"/>
</dbReference>
<proteinExistence type="inferred from homology"/>
<reference evidence="2" key="1">
    <citation type="journal article" date="2015" name="Nature">
        <title>Complex archaea that bridge the gap between prokaryotes and eukaryotes.</title>
        <authorList>
            <person name="Spang A."/>
            <person name="Saw J.H."/>
            <person name="Jorgensen S.L."/>
            <person name="Zaremba-Niedzwiedzka K."/>
            <person name="Martijn J."/>
            <person name="Lind A.E."/>
            <person name="van Eijk R."/>
            <person name="Schleper C."/>
            <person name="Guy L."/>
            <person name="Ettema T.J."/>
        </authorList>
    </citation>
    <scope>NUCLEOTIDE SEQUENCE</scope>
</reference>
<dbReference type="SUPFAM" id="SSF52096">
    <property type="entry name" value="ClpP/crotonase"/>
    <property type="match status" value="1"/>
</dbReference>
<dbReference type="CDD" id="cd06558">
    <property type="entry name" value="crotonase-like"/>
    <property type="match status" value="1"/>
</dbReference>
<dbReference type="GO" id="GO:0006635">
    <property type="term" value="P:fatty acid beta-oxidation"/>
    <property type="evidence" value="ECO:0007669"/>
    <property type="project" value="TreeGrafter"/>
</dbReference>
<comment type="similarity">
    <text evidence="1">Belongs to the enoyl-CoA hydratase/isomerase family.</text>
</comment>
<sequence>EEERVARIILNRPKVLNALSMQLSEEIVKAIELVRQSTKLKFLVIKGAGNNFSVGDDIKEMMKWGDANGITRRVRYYQNMANQIEELDKITIAAVDGYAVGGGLEITMVCDFVIATERSKWGMPEVDIGITPGWGGTTRLSRLIGRRRAKEINLIGALHSARQAVEWNLWNRVVPNNQLNDEVEKLLDILKSKNQQGMRQLKFIINKGVECDLYTAQGFEVLSGALTGAVSGMWKIKDADQGTGIIGFSQKNELWKRRRSLAKNFWTD</sequence>
<dbReference type="InterPro" id="IPR018376">
    <property type="entry name" value="Enoyl-CoA_hyd/isom_CS"/>
</dbReference>
<dbReference type="AlphaFoldDB" id="A0A0F9J979"/>
<dbReference type="InterPro" id="IPR029045">
    <property type="entry name" value="ClpP/crotonase-like_dom_sf"/>
</dbReference>
<name>A0A0F9J979_9ZZZZ</name>
<dbReference type="GO" id="GO:0003824">
    <property type="term" value="F:catalytic activity"/>
    <property type="evidence" value="ECO:0007669"/>
    <property type="project" value="InterPro"/>
</dbReference>
<dbReference type="PROSITE" id="PS00166">
    <property type="entry name" value="ENOYL_COA_HYDRATASE"/>
    <property type="match status" value="1"/>
</dbReference>
<dbReference type="PANTHER" id="PTHR11941:SF54">
    <property type="entry name" value="ENOYL-COA HYDRATASE, MITOCHONDRIAL"/>
    <property type="match status" value="1"/>
</dbReference>
<dbReference type="InterPro" id="IPR001753">
    <property type="entry name" value="Enoyl-CoA_hydra/iso"/>
</dbReference>
<protein>
    <recommendedName>
        <fullName evidence="3">Enoyl-CoA hydratase/isomerase family protein</fullName>
    </recommendedName>
</protein>
<evidence type="ECO:0000313" key="2">
    <source>
        <dbReference type="EMBL" id="KKM02396.1"/>
    </source>
</evidence>
<gene>
    <name evidence="2" type="ORF">LCGC14_1784830</name>
</gene>
<comment type="caution">
    <text evidence="2">The sequence shown here is derived from an EMBL/GenBank/DDBJ whole genome shotgun (WGS) entry which is preliminary data.</text>
</comment>
<accession>A0A0F9J979</accession>
<dbReference type="Gene3D" id="3.90.226.10">
    <property type="entry name" value="2-enoyl-CoA Hydratase, Chain A, domain 1"/>
    <property type="match status" value="1"/>
</dbReference>
<organism evidence="2">
    <name type="scientific">marine sediment metagenome</name>
    <dbReference type="NCBI Taxonomy" id="412755"/>
    <lineage>
        <taxon>unclassified sequences</taxon>
        <taxon>metagenomes</taxon>
        <taxon>ecological metagenomes</taxon>
    </lineage>
</organism>
<dbReference type="EMBL" id="LAZR01016944">
    <property type="protein sequence ID" value="KKM02396.1"/>
    <property type="molecule type" value="Genomic_DNA"/>
</dbReference>